<keyword evidence="2" id="KW-0472">Membrane</keyword>
<sequence>MIPFSQVSSPPPDSPRQGLALIITLSMLALMMVVMAAFLTLSGEARKESSLVVDQQRARLHAMTAVNVALAQLRQATEQTFPSQTPKPWTSQPGAIRVHNMDGTLNTLYKLYSSNSMTATALTQVAADLPDDWKTKPDDFIDLNEPVRAPDGSLSFPIVDPRAWSNDPKSSVEGFRYLEEKGALGPSKRNADQQRLPMPVRWLYVLQDGTLGTLDTTGRFTAPGNKKATRSNPIVGRVAFWVDDETSKVNINTAAEGSFWDTPRADTSQERALAQTLPSRLEYMRQPGHPAGVCLSSVLLPHRRQSPMQFPVPNSSSMEEMNLRDARNLWRLGRLTIAERDTSTSVGGTTATDWPALWGQAPTESVRQSRYSSVDELLFDHVDANRFPGLWEGNSDEDASTQRRLSPFFKDHPESISLLKKSPFFLTARSAGPETTLFGTPRISMWPMHAQTLTNGNALGSPDTSRDTVFNHKMALSTYIKNRPYFVQRSEPGNGIMDFRGHMGGANRVLLEHLRSLTSRAVPGFERPSQGYSTFLAKYGDDRDAILIEMMDYVRSANFAEHQLADIMQFSVLCPGVEHEGFGQVSPMILSPSITPAASTNYPQGFGRSLTISEVALIITCRAEVDADGKIQGEPSPQGRAILEDEKNPAKPGDRELDVGFLVEAFLPGQGWTDYRPFANLALAGGAPGTLEVDHRKAPLPTYYINGIPLEPKSTHTEAESTALPPSSWSGAGGSLGVRGLSSGMLQFKPIVVRVEESSEPPVLTLEAPPDETNQLKIALYDAPASTSATDLLQVVPLALPDIPASFHLRLPRLARDVPQPDLATRMETAAKTGTSFISAEDVIQSLTPMHGDYRLTAAQRWAESRSALGNTPVFAPHPHWGRLPQVHSLRDQILVVDPTQRSGYLPDLSFASAYTSDMPPLLADRDLQVQPLNTGEWISHTFEDVVNGQRLDAGRRGDATPNITGDFDNGIANAPDGPYINRPDDGHWAAARTGQLPYFTNVSQTGTTVPPVSLAAFSPQRLLPSPVMFGSLPSGTRAQVPWQTLLFRPQATHFGAQTPPDHLLLDLFWSPVLEPEPLSTHLETEGKINLNHQILPFRHITRATALHAALKAETLMAIPDTAASSYKDGSSPDDRFRAHLNAEQTVDLWDQEVFAPGNVFLTPGQICEHYLVPEGLTSSSGKVTRGEMEAFWARHRITGDNSKERPYAHLYSRLTTRSNTYRVHFIAQSLVKKRSSSPQTFKGTQDRITSTYSGSVVISRQLDLENPDLPDYQTSGTHAPLDHFYRWNIGPPQ</sequence>
<organism evidence="3 4">
    <name type="scientific">Prosthecobacter debontii</name>
    <dbReference type="NCBI Taxonomy" id="48467"/>
    <lineage>
        <taxon>Bacteria</taxon>
        <taxon>Pseudomonadati</taxon>
        <taxon>Verrucomicrobiota</taxon>
        <taxon>Verrucomicrobiia</taxon>
        <taxon>Verrucomicrobiales</taxon>
        <taxon>Verrucomicrobiaceae</taxon>
        <taxon>Prosthecobacter</taxon>
    </lineage>
</organism>
<dbReference type="STRING" id="48467.SAMN02745166_02924"/>
<feature type="compositionally biased region" description="Basic and acidic residues" evidence="1">
    <location>
        <begin position="642"/>
        <end position="651"/>
    </location>
</feature>
<evidence type="ECO:0000313" key="3">
    <source>
        <dbReference type="EMBL" id="SKA99387.1"/>
    </source>
</evidence>
<dbReference type="EMBL" id="FUYE01000009">
    <property type="protein sequence ID" value="SKA99387.1"/>
    <property type="molecule type" value="Genomic_DNA"/>
</dbReference>
<gene>
    <name evidence="3" type="ORF">SAMN02745166_02924</name>
</gene>
<keyword evidence="4" id="KW-1185">Reference proteome</keyword>
<dbReference type="RefSeq" id="WP_078814103.1">
    <property type="nucleotide sequence ID" value="NZ_FUYE01000009.1"/>
</dbReference>
<name>A0A1T4YC24_9BACT</name>
<evidence type="ECO:0000256" key="2">
    <source>
        <dbReference type="SAM" id="Phobius"/>
    </source>
</evidence>
<proteinExistence type="predicted"/>
<keyword evidence="2" id="KW-1133">Transmembrane helix</keyword>
<dbReference type="OrthoDB" id="176264at2"/>
<dbReference type="InterPro" id="IPR019840">
    <property type="entry name" value="Verru/Chthon_A"/>
</dbReference>
<evidence type="ECO:0000256" key="1">
    <source>
        <dbReference type="SAM" id="MobiDB-lite"/>
    </source>
</evidence>
<accession>A0A1T4YC24</accession>
<dbReference type="Proteomes" id="UP000190774">
    <property type="component" value="Unassembled WGS sequence"/>
</dbReference>
<reference evidence="4" key="1">
    <citation type="submission" date="2017-02" db="EMBL/GenBank/DDBJ databases">
        <authorList>
            <person name="Varghese N."/>
            <person name="Submissions S."/>
        </authorList>
    </citation>
    <scope>NUCLEOTIDE SEQUENCE [LARGE SCALE GENOMIC DNA]</scope>
    <source>
        <strain evidence="4">ATCC 700200</strain>
    </source>
</reference>
<feature type="region of interest" description="Disordered" evidence="1">
    <location>
        <begin position="629"/>
        <end position="651"/>
    </location>
</feature>
<protein>
    <submittedName>
        <fullName evidence="3">Verru_Chthon cassette protein A</fullName>
    </submittedName>
</protein>
<feature type="transmembrane region" description="Helical" evidence="2">
    <location>
        <begin position="20"/>
        <end position="41"/>
    </location>
</feature>
<keyword evidence="2" id="KW-0812">Transmembrane</keyword>
<evidence type="ECO:0000313" key="4">
    <source>
        <dbReference type="Proteomes" id="UP000190774"/>
    </source>
</evidence>
<dbReference type="NCBIfam" id="TIGR02600">
    <property type="entry name" value="Verru_Chthon_A"/>
    <property type="match status" value="2"/>
</dbReference>